<keyword evidence="3" id="KW-1185">Reference proteome</keyword>
<sequence>MNLHTQLYLGDLGKRMIYTYEIFLINIAILMIVWLGFSLYKWRQSGNRNIIKWWGITVGILFTLGLCILIFAEIFSGPQYVVASKIGIYIPRSVNLLENNYTGGRDQELYYIVMKFNKSQMDAFIKSAKEKGWKFGDVIPYSLVKSLPQPKLMLGGKYLFPKVKKDGYYYLYTNTKSEKGTNSSFITNHTTNKLCFLDIKSGILYFYYDNFELVSDLRFEPH</sequence>
<reference evidence="2" key="1">
    <citation type="submission" date="2020-08" db="EMBL/GenBank/DDBJ databases">
        <title>Genomic insights into the carbon and energy metabolism of the first obligate autotrophic acetogenic bacterium Aceticella autotrophica gen. nov., sp. nov.</title>
        <authorList>
            <person name="Toshchakov S.V."/>
            <person name="Elcheninov A.G."/>
            <person name="Kublanov I.V."/>
            <person name="Frolov E.N."/>
            <person name="Lebedinsky A.V."/>
        </authorList>
    </citation>
    <scope>NUCLEOTIDE SEQUENCE</scope>
    <source>
        <strain evidence="2">3443-3Ac</strain>
    </source>
</reference>
<evidence type="ECO:0000313" key="2">
    <source>
        <dbReference type="EMBL" id="QSZ27676.1"/>
    </source>
</evidence>
<evidence type="ECO:0000313" key="3">
    <source>
        <dbReference type="Proteomes" id="UP000671913"/>
    </source>
</evidence>
<gene>
    <name evidence="2" type="ORF">ACETAC_01870</name>
</gene>
<dbReference type="AlphaFoldDB" id="A0A975AWC2"/>
<name>A0A975AWC2_9THEO</name>
<dbReference type="EMBL" id="CP060096">
    <property type="protein sequence ID" value="QSZ27676.1"/>
    <property type="molecule type" value="Genomic_DNA"/>
</dbReference>
<proteinExistence type="predicted"/>
<dbReference type="Proteomes" id="UP000671913">
    <property type="component" value="Chromosome"/>
</dbReference>
<protein>
    <submittedName>
        <fullName evidence="2">Uncharacterized protein</fullName>
    </submittedName>
</protein>
<organism evidence="2 3">
    <name type="scientific">Aceticella autotrophica</name>
    <dbReference type="NCBI Taxonomy" id="2755338"/>
    <lineage>
        <taxon>Bacteria</taxon>
        <taxon>Bacillati</taxon>
        <taxon>Bacillota</taxon>
        <taxon>Clostridia</taxon>
        <taxon>Thermoanaerobacterales</taxon>
        <taxon>Thermoanaerobacteraceae</taxon>
        <taxon>Aceticella</taxon>
    </lineage>
</organism>
<evidence type="ECO:0000256" key="1">
    <source>
        <dbReference type="SAM" id="Phobius"/>
    </source>
</evidence>
<feature type="transmembrane region" description="Helical" evidence="1">
    <location>
        <begin position="52"/>
        <end position="72"/>
    </location>
</feature>
<keyword evidence="1" id="KW-1133">Transmembrane helix</keyword>
<keyword evidence="1" id="KW-0472">Membrane</keyword>
<dbReference type="KEGG" id="aaut:ACETAC_01870"/>
<dbReference type="RefSeq" id="WP_284680384.1">
    <property type="nucleotide sequence ID" value="NZ_CP060096.1"/>
</dbReference>
<feature type="transmembrane region" description="Helical" evidence="1">
    <location>
        <begin position="20"/>
        <end position="40"/>
    </location>
</feature>
<accession>A0A975AWC2</accession>
<keyword evidence="1" id="KW-0812">Transmembrane</keyword>